<dbReference type="InterPro" id="IPR011050">
    <property type="entry name" value="Pectin_lyase_fold/virulence"/>
</dbReference>
<organism evidence="2 3">
    <name type="scientific">Strigomonas culicis</name>
    <dbReference type="NCBI Taxonomy" id="28005"/>
    <lineage>
        <taxon>Eukaryota</taxon>
        <taxon>Discoba</taxon>
        <taxon>Euglenozoa</taxon>
        <taxon>Kinetoplastea</taxon>
        <taxon>Metakinetoplastina</taxon>
        <taxon>Trypanosomatida</taxon>
        <taxon>Trypanosomatidae</taxon>
        <taxon>Strigomonadinae</taxon>
        <taxon>Strigomonas</taxon>
    </lineage>
</organism>
<keyword evidence="1" id="KW-0175">Coiled coil</keyword>
<feature type="coiled-coil region" evidence="1">
    <location>
        <begin position="40"/>
        <end position="67"/>
    </location>
</feature>
<evidence type="ECO:0008006" key="4">
    <source>
        <dbReference type="Google" id="ProtNLM"/>
    </source>
</evidence>
<sequence length="333" mass="36451">MSRLGLTFSASPRRAALARLSLGSLQVQRQTFSRSTVLRESIKEEEVEELRNKVRYLTEELDAQKALIRRLVSLIDVNQHQRELDSMKLNLEGGGGFFIVPDDASLVEALQTPGARVVLQANRVYNLSYVMRIRKTHVTIIGNGATIVGSFALTQGSLLSASDVTFVARQKEIASSLPVFDVTVNSKLYLTNCTLINGRDGVYLGIRSTAKLTGCHVISCVRGVYEGVGCRAACEKCEMAENFFGLVLLGPDKEQRCRAYMSEVAFQRLADRDAAVLPPGLDEPLWLREGTGRADVALEHDPMSDVYTSCFKNGEPVVLSAAEATAGLSDPVY</sequence>
<evidence type="ECO:0000256" key="1">
    <source>
        <dbReference type="SAM" id="Coils"/>
    </source>
</evidence>
<dbReference type="SUPFAM" id="SSF51126">
    <property type="entry name" value="Pectin lyase-like"/>
    <property type="match status" value="1"/>
</dbReference>
<evidence type="ECO:0000313" key="2">
    <source>
        <dbReference type="EMBL" id="EPY34638.1"/>
    </source>
</evidence>
<accession>S9V0W7</accession>
<keyword evidence="3" id="KW-1185">Reference proteome</keyword>
<dbReference type="EMBL" id="ATMH01001464">
    <property type="protein sequence ID" value="EPY34638.1"/>
    <property type="molecule type" value="Genomic_DNA"/>
</dbReference>
<protein>
    <recommendedName>
        <fullName evidence="4">Right handed beta helix domain-containing protein</fullName>
    </recommendedName>
</protein>
<name>S9V0W7_9TRYP</name>
<dbReference type="Proteomes" id="UP000015354">
    <property type="component" value="Unassembled WGS sequence"/>
</dbReference>
<comment type="caution">
    <text evidence="2">The sequence shown here is derived from an EMBL/GenBank/DDBJ whole genome shotgun (WGS) entry which is preliminary data.</text>
</comment>
<proteinExistence type="predicted"/>
<dbReference type="OrthoDB" id="265202at2759"/>
<dbReference type="AlphaFoldDB" id="S9V0W7"/>
<reference evidence="2 3" key="1">
    <citation type="journal article" date="2013" name="PLoS ONE">
        <title>Predicting the Proteins of Angomonas deanei, Strigomonas culicis and Their Respective Endosymbionts Reveals New Aspects of the Trypanosomatidae Family.</title>
        <authorList>
            <person name="Motta M.C."/>
            <person name="Martins A.C."/>
            <person name="de Souza S.S."/>
            <person name="Catta-Preta C.M."/>
            <person name="Silva R."/>
            <person name="Klein C.C."/>
            <person name="de Almeida L.G."/>
            <person name="de Lima Cunha O."/>
            <person name="Ciapina L.P."/>
            <person name="Brocchi M."/>
            <person name="Colabardini A.C."/>
            <person name="de Araujo Lima B."/>
            <person name="Machado C.R."/>
            <person name="de Almeida Soares C.M."/>
            <person name="Probst C.M."/>
            <person name="de Menezes C.B."/>
            <person name="Thompson C.E."/>
            <person name="Bartholomeu D.C."/>
            <person name="Gradia D.F."/>
            <person name="Pavoni D.P."/>
            <person name="Grisard E.C."/>
            <person name="Fantinatti-Garboggini F."/>
            <person name="Marchini F.K."/>
            <person name="Rodrigues-Luiz G.F."/>
            <person name="Wagner G."/>
            <person name="Goldman G.H."/>
            <person name="Fietto J.L."/>
            <person name="Elias M.C."/>
            <person name="Goldman M.H."/>
            <person name="Sagot M.F."/>
            <person name="Pereira M."/>
            <person name="Stoco P.H."/>
            <person name="de Mendonca-Neto R.P."/>
            <person name="Teixeira S.M."/>
            <person name="Maciel T.E."/>
            <person name="de Oliveira Mendes T.A."/>
            <person name="Urmenyi T.P."/>
            <person name="de Souza W."/>
            <person name="Schenkman S."/>
            <person name="de Vasconcelos A.T."/>
        </authorList>
    </citation>
    <scope>NUCLEOTIDE SEQUENCE [LARGE SCALE GENOMIC DNA]</scope>
</reference>
<gene>
    <name evidence="2" type="ORF">STCU_01464</name>
</gene>
<evidence type="ECO:0000313" key="3">
    <source>
        <dbReference type="Proteomes" id="UP000015354"/>
    </source>
</evidence>